<accession>A0A816BW24</accession>
<name>A0A816BW24_9BILA</name>
<evidence type="ECO:0000313" key="1">
    <source>
        <dbReference type="EMBL" id="CAF1375446.1"/>
    </source>
</evidence>
<dbReference type="AlphaFoldDB" id="A0A816BW24"/>
<dbReference type="Proteomes" id="UP000663870">
    <property type="component" value="Unassembled WGS sequence"/>
</dbReference>
<protein>
    <submittedName>
        <fullName evidence="2">Uncharacterized protein</fullName>
    </submittedName>
</protein>
<comment type="caution">
    <text evidence="2">The sequence shown here is derived from an EMBL/GenBank/DDBJ whole genome shotgun (WGS) entry which is preliminary data.</text>
</comment>
<organism evidence="2 3">
    <name type="scientific">Rotaria sordida</name>
    <dbReference type="NCBI Taxonomy" id="392033"/>
    <lineage>
        <taxon>Eukaryota</taxon>
        <taxon>Metazoa</taxon>
        <taxon>Spiralia</taxon>
        <taxon>Gnathifera</taxon>
        <taxon>Rotifera</taxon>
        <taxon>Eurotatoria</taxon>
        <taxon>Bdelloidea</taxon>
        <taxon>Philodinida</taxon>
        <taxon>Philodinidae</taxon>
        <taxon>Rotaria</taxon>
    </lineage>
</organism>
<keyword evidence="3" id="KW-1185">Reference proteome</keyword>
<dbReference type="EMBL" id="CAJNOH010004629">
    <property type="protein sequence ID" value="CAF1375446.1"/>
    <property type="molecule type" value="Genomic_DNA"/>
</dbReference>
<sequence>MVDGLIELIFNLTLWTFQGICIIFEAKEKTKSHQESSSRDRSKKSLSQLSPISSYPRAVLIASSSIKFGNDCERLVNIAFQTSQLFPTLMGTYADVNQYLCKELKKQYPDEYFHIIIEIEQDRYRVLIYATKRYSHIKFDTHDANSQASFVWN</sequence>
<dbReference type="EMBL" id="CAJNOL010006074">
    <property type="protein sequence ID" value="CAF1613607.1"/>
    <property type="molecule type" value="Genomic_DNA"/>
</dbReference>
<evidence type="ECO:0000313" key="3">
    <source>
        <dbReference type="Proteomes" id="UP000663870"/>
    </source>
</evidence>
<evidence type="ECO:0000313" key="2">
    <source>
        <dbReference type="EMBL" id="CAF1613607.1"/>
    </source>
</evidence>
<dbReference type="Proteomes" id="UP000663854">
    <property type="component" value="Unassembled WGS sequence"/>
</dbReference>
<reference evidence="2" key="1">
    <citation type="submission" date="2021-02" db="EMBL/GenBank/DDBJ databases">
        <authorList>
            <person name="Nowell W R."/>
        </authorList>
    </citation>
    <scope>NUCLEOTIDE SEQUENCE</scope>
</reference>
<proteinExistence type="predicted"/>
<gene>
    <name evidence="2" type="ORF">JXQ802_LOCUS49699</name>
    <name evidence="1" type="ORF">PYM288_LOCUS33580</name>
</gene>